<dbReference type="PANTHER" id="PTHR11934">
    <property type="entry name" value="RIBOSE-5-PHOSPHATE ISOMERASE"/>
    <property type="match status" value="1"/>
</dbReference>
<feature type="active site" description="Proton acceptor" evidence="3">
    <location>
        <position position="103"/>
    </location>
</feature>
<dbReference type="InterPro" id="IPR020672">
    <property type="entry name" value="Ribose5P_isomerase_typA_subgr"/>
</dbReference>
<comment type="subunit">
    <text evidence="3">Homodimer.</text>
</comment>
<dbReference type="FunFam" id="3.40.50.1360:FF:000001">
    <property type="entry name" value="Ribose-5-phosphate isomerase A"/>
    <property type="match status" value="1"/>
</dbReference>
<dbReference type="GO" id="GO:0004751">
    <property type="term" value="F:ribose-5-phosphate isomerase activity"/>
    <property type="evidence" value="ECO:0007669"/>
    <property type="project" value="UniProtKB-UniRule"/>
</dbReference>
<feature type="binding site" evidence="3">
    <location>
        <begin position="26"/>
        <end position="29"/>
    </location>
    <ligand>
        <name>substrate</name>
    </ligand>
</feature>
<dbReference type="PANTHER" id="PTHR11934:SF0">
    <property type="entry name" value="RIBOSE-5-PHOSPHATE ISOMERASE"/>
    <property type="match status" value="1"/>
</dbReference>
<dbReference type="GO" id="GO:0006014">
    <property type="term" value="P:D-ribose metabolic process"/>
    <property type="evidence" value="ECO:0007669"/>
    <property type="project" value="TreeGrafter"/>
</dbReference>
<keyword evidence="2 3" id="KW-0413">Isomerase</keyword>
<feature type="binding site" evidence="3">
    <location>
        <begin position="94"/>
        <end position="97"/>
    </location>
    <ligand>
        <name>substrate</name>
    </ligand>
</feature>
<feature type="binding site" evidence="3">
    <location>
        <position position="121"/>
    </location>
    <ligand>
        <name>substrate</name>
    </ligand>
</feature>
<dbReference type="GO" id="GO:0005829">
    <property type="term" value="C:cytosol"/>
    <property type="evidence" value="ECO:0007669"/>
    <property type="project" value="TreeGrafter"/>
</dbReference>
<dbReference type="Gene3D" id="3.40.50.1360">
    <property type="match status" value="1"/>
</dbReference>
<comment type="catalytic activity">
    <reaction evidence="1 3">
        <text>aldehydo-D-ribose 5-phosphate = D-ribulose 5-phosphate</text>
        <dbReference type="Rhea" id="RHEA:14657"/>
        <dbReference type="ChEBI" id="CHEBI:58121"/>
        <dbReference type="ChEBI" id="CHEBI:58273"/>
        <dbReference type="EC" id="5.3.1.6"/>
    </reaction>
</comment>
<dbReference type="EMBL" id="FQWQ01000001">
    <property type="protein sequence ID" value="SHG41356.1"/>
    <property type="molecule type" value="Genomic_DNA"/>
</dbReference>
<comment type="pathway">
    <text evidence="3">Carbohydrate degradation; pentose phosphate pathway; D-ribose 5-phosphate from D-ribulose 5-phosphate (non-oxidative stage): step 1/1.</text>
</comment>
<proteinExistence type="inferred from homology"/>
<feature type="binding site" evidence="3">
    <location>
        <begin position="81"/>
        <end position="84"/>
    </location>
    <ligand>
        <name>substrate</name>
    </ligand>
</feature>
<name>A0A1M5JLA2_9BACT</name>
<dbReference type="SUPFAM" id="SSF75445">
    <property type="entry name" value="D-ribose-5-phosphate isomerase (RpiA), lid domain"/>
    <property type="match status" value="1"/>
</dbReference>
<accession>A0A1M5JLA2</accession>
<dbReference type="EC" id="5.3.1.6" evidence="3"/>
<comment type="function">
    <text evidence="3">Catalyzes the reversible conversion of ribose-5-phosphate to ribulose 5-phosphate.</text>
</comment>
<dbReference type="SUPFAM" id="SSF100950">
    <property type="entry name" value="NagB/RpiA/CoA transferase-like"/>
    <property type="match status" value="1"/>
</dbReference>
<evidence type="ECO:0000256" key="3">
    <source>
        <dbReference type="HAMAP-Rule" id="MF_00170"/>
    </source>
</evidence>
<dbReference type="STRING" id="947013.SAMN04488109_0140"/>
<comment type="similarity">
    <text evidence="3">Belongs to the ribose 5-phosphate isomerase family.</text>
</comment>
<dbReference type="OrthoDB" id="5870696at2"/>
<dbReference type="NCBIfam" id="NF001924">
    <property type="entry name" value="PRK00702.1"/>
    <property type="match status" value="1"/>
</dbReference>
<evidence type="ECO:0000256" key="1">
    <source>
        <dbReference type="ARBA" id="ARBA00001713"/>
    </source>
</evidence>
<dbReference type="HAMAP" id="MF_00170">
    <property type="entry name" value="Rib_5P_isom_A"/>
    <property type="match status" value="1"/>
</dbReference>
<keyword evidence="5" id="KW-1185">Reference proteome</keyword>
<evidence type="ECO:0000256" key="2">
    <source>
        <dbReference type="ARBA" id="ARBA00023235"/>
    </source>
</evidence>
<dbReference type="NCBIfam" id="TIGR00021">
    <property type="entry name" value="rpiA"/>
    <property type="match status" value="1"/>
</dbReference>
<dbReference type="UniPathway" id="UPA00115">
    <property type="reaction ID" value="UER00412"/>
</dbReference>
<evidence type="ECO:0000313" key="4">
    <source>
        <dbReference type="EMBL" id="SHG41356.1"/>
    </source>
</evidence>
<reference evidence="4 5" key="1">
    <citation type="submission" date="2016-11" db="EMBL/GenBank/DDBJ databases">
        <authorList>
            <person name="Jaros S."/>
            <person name="Januszkiewicz K."/>
            <person name="Wedrychowicz H."/>
        </authorList>
    </citation>
    <scope>NUCLEOTIDE SEQUENCE [LARGE SCALE GENOMIC DNA]</scope>
    <source>
        <strain evidence="4 5">DSM 24574</strain>
    </source>
</reference>
<dbReference type="InterPro" id="IPR037171">
    <property type="entry name" value="NagB/RpiA_transferase-like"/>
</dbReference>
<protein>
    <recommendedName>
        <fullName evidence="3">Ribose-5-phosphate isomerase A</fullName>
        <ecNumber evidence="3">5.3.1.6</ecNumber>
    </recommendedName>
    <alternativeName>
        <fullName evidence="3">Phosphoriboisomerase A</fullName>
        <shortName evidence="3">PRI</shortName>
    </alternativeName>
</protein>
<dbReference type="RefSeq" id="WP_073129894.1">
    <property type="nucleotide sequence ID" value="NZ_FQWQ01000001.1"/>
</dbReference>
<dbReference type="AlphaFoldDB" id="A0A1M5JLA2"/>
<organism evidence="4 5">
    <name type="scientific">Chryseolinea serpens</name>
    <dbReference type="NCBI Taxonomy" id="947013"/>
    <lineage>
        <taxon>Bacteria</taxon>
        <taxon>Pseudomonadati</taxon>
        <taxon>Bacteroidota</taxon>
        <taxon>Cytophagia</taxon>
        <taxon>Cytophagales</taxon>
        <taxon>Fulvivirgaceae</taxon>
        <taxon>Chryseolinea</taxon>
    </lineage>
</organism>
<dbReference type="Gene3D" id="3.30.70.260">
    <property type="match status" value="1"/>
</dbReference>
<dbReference type="GO" id="GO:0009052">
    <property type="term" value="P:pentose-phosphate shunt, non-oxidative branch"/>
    <property type="evidence" value="ECO:0007669"/>
    <property type="project" value="UniProtKB-UniRule"/>
</dbReference>
<sequence>MDDAKRHAGEWSARYVQNGMVVGLGTGSTVFYAIQKIGELIKQGLTIRAVASSERSEKLAREMNIPIVPFTSIDSIDLYIDGADEADRQGHLIKGGGGAHTREKILAYNSKKFIVIVDSSKLVEHLGKFPLPVEILPFAAELTLKHLKALGCEPRLRRNGDQQYISENGNFTADCQFKTIEDPVHLDAAIRSIPGVVATGLFANTMVTIVIAGYADGTVKEIKPHE</sequence>
<gene>
    <name evidence="3" type="primary">rpiA</name>
    <name evidence="4" type="ORF">SAMN04488109_0140</name>
</gene>
<dbReference type="Pfam" id="PF06026">
    <property type="entry name" value="Rib_5-P_isom_A"/>
    <property type="match status" value="1"/>
</dbReference>
<evidence type="ECO:0000313" key="5">
    <source>
        <dbReference type="Proteomes" id="UP000184212"/>
    </source>
</evidence>
<dbReference type="InterPro" id="IPR004788">
    <property type="entry name" value="Ribose5P_isomerase_type_A"/>
</dbReference>
<dbReference type="CDD" id="cd01398">
    <property type="entry name" value="RPI_A"/>
    <property type="match status" value="1"/>
</dbReference>
<dbReference type="Proteomes" id="UP000184212">
    <property type="component" value="Unassembled WGS sequence"/>
</dbReference>